<dbReference type="SMART" id="SM00028">
    <property type="entry name" value="TPR"/>
    <property type="match status" value="4"/>
</dbReference>
<dbReference type="PROSITE" id="PS50005">
    <property type="entry name" value="TPR"/>
    <property type="match status" value="1"/>
</dbReference>
<gene>
    <name evidence="4" type="ORF">AAAT34_07880</name>
</gene>
<dbReference type="SUPFAM" id="SSF48452">
    <property type="entry name" value="TPR-like"/>
    <property type="match status" value="3"/>
</dbReference>
<dbReference type="Proteomes" id="UP001487296">
    <property type="component" value="Unassembled WGS sequence"/>
</dbReference>
<protein>
    <submittedName>
        <fullName evidence="4">CHAT domain-containing tetratricopeptide repeat protein</fullName>
    </submittedName>
</protein>
<accession>A0ABV1FRC9</accession>
<comment type="caution">
    <text evidence="4">The sequence shown here is derived from an EMBL/GenBank/DDBJ whole genome shotgun (WGS) entry which is preliminary data.</text>
</comment>
<dbReference type="RefSeq" id="WP_215760020.1">
    <property type="nucleotide sequence ID" value="NZ_JAHKBE010000027.1"/>
</dbReference>
<proteinExistence type="predicted"/>
<dbReference type="InterPro" id="IPR019734">
    <property type="entry name" value="TPR_rpt"/>
</dbReference>
<name>A0ABV1FRC9_9BACT</name>
<feature type="signal peptide" evidence="2">
    <location>
        <begin position="1"/>
        <end position="23"/>
    </location>
</feature>
<dbReference type="InterPro" id="IPR024983">
    <property type="entry name" value="CHAT_dom"/>
</dbReference>
<organism evidence="4 5">
    <name type="scientific">Hallella faecis</name>
    <dbReference type="NCBI Taxonomy" id="2841596"/>
    <lineage>
        <taxon>Bacteria</taxon>
        <taxon>Pseudomonadati</taxon>
        <taxon>Bacteroidota</taxon>
        <taxon>Bacteroidia</taxon>
        <taxon>Bacteroidales</taxon>
        <taxon>Prevotellaceae</taxon>
        <taxon>Hallella</taxon>
    </lineage>
</organism>
<dbReference type="InterPro" id="IPR011990">
    <property type="entry name" value="TPR-like_helical_dom_sf"/>
</dbReference>
<keyword evidence="5" id="KW-1185">Reference proteome</keyword>
<sequence length="925" mass="105821">MMNHKRYISVVFIWLLSTCSIWAQTNPYRFGSPNYWMAQGSLDINSGKFNLAYEHLQKAQEGYRNLGDVEFQIQATEAMGALKAGLGEWEKANEHYKDALQIATEANEDFFQSKIMVDLLALYRTVGDIIGYNQYLKALDSLYHVSSSAKLKTIYHLYWSNEYLARKEFAMVETQLQQCWDVMQDLSFSDREQAKFNYYSCMMNLKQQQKQYKTAIRFAKNYIDQTKKLNGRNSDQQYQAFSNLCTLYALDKDSTKAFACLDSLERGVGHSYQDKEVIANFYNIKGSCYANFEKYEKAIEYFDKALNTLADKRTEDSPSKFTSLQNKSEAYFVLKRYDDAFATYSEYVEACKNKFGDMSGSYYQTVFTLANIEGARGNANEADSLFRISMTQLLYSMKQLWRYSTPTQREQFWMETLNNLSGMATFAIKCGNLNSELTETCYNALLFSKSLLLETEKSVVDIIRNEGTDEDIANYRNLLAINNRLLALRSNYEYNKLEIDSLTIRQRELEQRLSYKCQSYNEYETYLDINYEKVRNCLADNEVVIDFSDYQTEDSVRQYVAYIYDKSKRHPLLVKCFDQQQLDSLLDGMQSFTLYNYEQLQDGAFNLIWKSIGANITERSTVYYIPSGIMHSIALEAIPLSDGTTLGQHYEFVRLTSAREIVKVHHSCKNNRTATLYGGLQYSLAPQKMEEESKAYEKSDLAALVRSEYGKSGFKDLRNTKDEVKKIEKTLEDNGVAVKAYSGSKGNAESFVALSGKSSSIVHIATHGFYYTPDEAKDNDYLRGYTDAMSLSGLVFAGGNAAWLGKKYSDGVLGGVLTAKDIANLDFKGTELMVLSACKTGQGKVTAEGVFGLQRAFKKAGVGTIIMSLWNVDDKVTSEFMTTFYECLADKKNAWNKRKAFEEAKEIIRQKHPDPFHWAAFVMLD</sequence>
<dbReference type="Pfam" id="PF13424">
    <property type="entry name" value="TPR_12"/>
    <property type="match status" value="1"/>
</dbReference>
<evidence type="ECO:0000256" key="1">
    <source>
        <dbReference type="PROSITE-ProRule" id="PRU00339"/>
    </source>
</evidence>
<feature type="repeat" description="TPR" evidence="1">
    <location>
        <begin position="279"/>
        <end position="312"/>
    </location>
</feature>
<dbReference type="PANTHER" id="PTHR10098:SF108">
    <property type="entry name" value="TETRATRICOPEPTIDE REPEAT PROTEIN 28"/>
    <property type="match status" value="1"/>
</dbReference>
<keyword evidence="2" id="KW-0732">Signal</keyword>
<dbReference type="EMBL" id="JBBNFP010000028">
    <property type="protein sequence ID" value="MEQ2486974.1"/>
    <property type="molecule type" value="Genomic_DNA"/>
</dbReference>
<feature type="domain" description="CHAT" evidence="3">
    <location>
        <begin position="620"/>
        <end position="923"/>
    </location>
</feature>
<reference evidence="4 5" key="1">
    <citation type="submission" date="2024-04" db="EMBL/GenBank/DDBJ databases">
        <title>Human intestinal bacterial collection.</title>
        <authorList>
            <person name="Pauvert C."/>
            <person name="Hitch T.C.A."/>
            <person name="Clavel T."/>
        </authorList>
    </citation>
    <scope>NUCLEOTIDE SEQUENCE [LARGE SCALE GENOMIC DNA]</scope>
    <source>
        <strain evidence="4 5">CLA-AA-H145</strain>
    </source>
</reference>
<evidence type="ECO:0000313" key="4">
    <source>
        <dbReference type="EMBL" id="MEQ2486974.1"/>
    </source>
</evidence>
<feature type="chain" id="PRO_5047378904" evidence="2">
    <location>
        <begin position="24"/>
        <end position="925"/>
    </location>
</feature>
<evidence type="ECO:0000256" key="2">
    <source>
        <dbReference type="SAM" id="SignalP"/>
    </source>
</evidence>
<evidence type="ECO:0000259" key="3">
    <source>
        <dbReference type="Pfam" id="PF12770"/>
    </source>
</evidence>
<evidence type="ECO:0000313" key="5">
    <source>
        <dbReference type="Proteomes" id="UP001487296"/>
    </source>
</evidence>
<dbReference type="Gene3D" id="1.25.40.10">
    <property type="entry name" value="Tetratricopeptide repeat domain"/>
    <property type="match status" value="2"/>
</dbReference>
<dbReference type="PANTHER" id="PTHR10098">
    <property type="entry name" value="RAPSYN-RELATED"/>
    <property type="match status" value="1"/>
</dbReference>
<dbReference type="Pfam" id="PF12770">
    <property type="entry name" value="CHAT"/>
    <property type="match status" value="1"/>
</dbReference>
<keyword evidence="1" id="KW-0802">TPR repeat</keyword>